<dbReference type="Proteomes" id="UP000887116">
    <property type="component" value="Unassembled WGS sequence"/>
</dbReference>
<dbReference type="EMBL" id="BMAO01015590">
    <property type="protein sequence ID" value="GFR02812.1"/>
    <property type="molecule type" value="Genomic_DNA"/>
</dbReference>
<proteinExistence type="predicted"/>
<keyword evidence="2" id="KW-1185">Reference proteome</keyword>
<dbReference type="AlphaFoldDB" id="A0A8X6LBY2"/>
<name>A0A8X6LBY2_TRICU</name>
<organism evidence="1 2">
    <name type="scientific">Trichonephila clavata</name>
    <name type="common">Joro spider</name>
    <name type="synonym">Nephila clavata</name>
    <dbReference type="NCBI Taxonomy" id="2740835"/>
    <lineage>
        <taxon>Eukaryota</taxon>
        <taxon>Metazoa</taxon>
        <taxon>Ecdysozoa</taxon>
        <taxon>Arthropoda</taxon>
        <taxon>Chelicerata</taxon>
        <taxon>Arachnida</taxon>
        <taxon>Araneae</taxon>
        <taxon>Araneomorphae</taxon>
        <taxon>Entelegynae</taxon>
        <taxon>Araneoidea</taxon>
        <taxon>Nephilidae</taxon>
        <taxon>Trichonephila</taxon>
    </lineage>
</organism>
<evidence type="ECO:0000313" key="1">
    <source>
        <dbReference type="EMBL" id="GFR02812.1"/>
    </source>
</evidence>
<accession>A0A8X6LBY2</accession>
<evidence type="ECO:0000313" key="2">
    <source>
        <dbReference type="Proteomes" id="UP000887116"/>
    </source>
</evidence>
<sequence>MIAGTTILTTSTSLQYVTDGVWQVIASLAGGLPSRGRPIGKQADRFTLFYNKRQLHRDKVCLLPSFS</sequence>
<protein>
    <submittedName>
        <fullName evidence="1">Uncharacterized protein</fullName>
    </submittedName>
</protein>
<comment type="caution">
    <text evidence="1">The sequence shown here is derived from an EMBL/GenBank/DDBJ whole genome shotgun (WGS) entry which is preliminary data.</text>
</comment>
<reference evidence="1" key="1">
    <citation type="submission" date="2020-07" db="EMBL/GenBank/DDBJ databases">
        <title>Multicomponent nature underlies the extraordinary mechanical properties of spider dragline silk.</title>
        <authorList>
            <person name="Kono N."/>
            <person name="Nakamura H."/>
            <person name="Mori M."/>
            <person name="Yoshida Y."/>
            <person name="Ohtoshi R."/>
            <person name="Malay A.D."/>
            <person name="Moran D.A.P."/>
            <person name="Tomita M."/>
            <person name="Numata K."/>
            <person name="Arakawa K."/>
        </authorList>
    </citation>
    <scope>NUCLEOTIDE SEQUENCE</scope>
</reference>
<gene>
    <name evidence="1" type="ORF">TNCT_232851</name>
</gene>